<evidence type="ECO:0000259" key="5">
    <source>
        <dbReference type="PROSITE" id="PS51203"/>
    </source>
</evidence>
<dbReference type="InterPro" id="IPR007052">
    <property type="entry name" value="CS_dom"/>
</dbReference>
<feature type="domain" description="CS" evidence="5">
    <location>
        <begin position="170"/>
        <end position="259"/>
    </location>
</feature>
<sequence length="332" mass="36771">MAVISEYEEESEVKPSPPPATARAAPAPEVSGTSSPKGKYDESLGYLLEQHNGKPFELFRSVVEFLARKTDVLSSQDFDSRLQEIVASVKAKKVMKQEAPSVTTRAAPQAEKKPEPLNQPQVNIKPTDQNGAKESKVSEPKSDVPSSAEPMDEDEDSKSKGIVPNTGNGADLEKYTWTQTLAEVTVHIPLPPGTKSRAVACEIKKKHLKVGLKGQPPVLEGELFNPITVDDSLWSIEDGKTLAVLLTKSNQMEWWKSVVKGEPEIDTQKVEPENSKLGDLDPETRQTVEKMMYDQRQKAMGLPTSEEKQKQDILKKFMAQHPEMDFSKAKMC</sequence>
<dbReference type="AlphaFoldDB" id="A0ABD1XNP5"/>
<dbReference type="Pfam" id="PF04969">
    <property type="entry name" value="CS"/>
    <property type="match status" value="1"/>
</dbReference>
<organism evidence="6 7">
    <name type="scientific">Riccia fluitans</name>
    <dbReference type="NCBI Taxonomy" id="41844"/>
    <lineage>
        <taxon>Eukaryota</taxon>
        <taxon>Viridiplantae</taxon>
        <taxon>Streptophyta</taxon>
        <taxon>Embryophyta</taxon>
        <taxon>Marchantiophyta</taxon>
        <taxon>Marchantiopsida</taxon>
        <taxon>Marchantiidae</taxon>
        <taxon>Marchantiales</taxon>
        <taxon>Ricciaceae</taxon>
        <taxon>Riccia</taxon>
    </lineage>
</organism>
<comment type="subcellular location">
    <subcellularLocation>
        <location evidence="1">Cytoplasm</location>
    </subcellularLocation>
</comment>
<evidence type="ECO:0000313" key="6">
    <source>
        <dbReference type="EMBL" id="KAL2610545.1"/>
    </source>
</evidence>
<evidence type="ECO:0000313" key="7">
    <source>
        <dbReference type="Proteomes" id="UP001605036"/>
    </source>
</evidence>
<evidence type="ECO:0000256" key="1">
    <source>
        <dbReference type="ARBA" id="ARBA00004496"/>
    </source>
</evidence>
<evidence type="ECO:0000256" key="4">
    <source>
        <dbReference type="SAM" id="MobiDB-lite"/>
    </source>
</evidence>
<feature type="region of interest" description="Disordered" evidence="4">
    <location>
        <begin position="1"/>
        <end position="41"/>
    </location>
</feature>
<feature type="region of interest" description="Disordered" evidence="4">
    <location>
        <begin position="90"/>
        <end position="171"/>
    </location>
</feature>
<dbReference type="FunFam" id="2.60.40.790:FF:000001">
    <property type="entry name" value="Nuclear migration protein nudC"/>
    <property type="match status" value="1"/>
</dbReference>
<protein>
    <recommendedName>
        <fullName evidence="5">CS domain-containing protein</fullName>
    </recommendedName>
</protein>
<dbReference type="Gene3D" id="2.60.40.790">
    <property type="match status" value="1"/>
</dbReference>
<dbReference type="SUPFAM" id="SSF49764">
    <property type="entry name" value="HSP20-like chaperones"/>
    <property type="match status" value="1"/>
</dbReference>
<proteinExistence type="predicted"/>
<comment type="caution">
    <text evidence="6">The sequence shown here is derived from an EMBL/GenBank/DDBJ whole genome shotgun (WGS) entry which is preliminary data.</text>
</comment>
<evidence type="ECO:0000256" key="2">
    <source>
        <dbReference type="ARBA" id="ARBA00022490"/>
    </source>
</evidence>
<evidence type="ECO:0000256" key="3">
    <source>
        <dbReference type="ARBA" id="ARBA00053226"/>
    </source>
</evidence>
<accession>A0ABD1XNP5</accession>
<reference evidence="6 7" key="1">
    <citation type="submission" date="2024-09" db="EMBL/GenBank/DDBJ databases">
        <title>Chromosome-scale assembly of Riccia fluitans.</title>
        <authorList>
            <person name="Paukszto L."/>
            <person name="Sawicki J."/>
            <person name="Karawczyk K."/>
            <person name="Piernik-Szablinska J."/>
            <person name="Szczecinska M."/>
            <person name="Mazdziarz M."/>
        </authorList>
    </citation>
    <scope>NUCLEOTIDE SEQUENCE [LARGE SCALE GENOMIC DNA]</scope>
    <source>
        <strain evidence="6">Rf_01</strain>
        <tissue evidence="6">Aerial parts of the thallus</tissue>
    </source>
</reference>
<dbReference type="InterPro" id="IPR008978">
    <property type="entry name" value="HSP20-like_chaperone"/>
</dbReference>
<dbReference type="PANTHER" id="PTHR12356:SF3">
    <property type="entry name" value="NUCLEAR MIGRATION PROTEIN NUDC"/>
    <property type="match status" value="1"/>
</dbReference>
<feature type="compositionally biased region" description="Acidic residues" evidence="4">
    <location>
        <begin position="1"/>
        <end position="11"/>
    </location>
</feature>
<feature type="compositionally biased region" description="Basic and acidic residues" evidence="4">
    <location>
        <begin position="131"/>
        <end position="142"/>
    </location>
</feature>
<keyword evidence="2" id="KW-0963">Cytoplasm</keyword>
<dbReference type="PANTHER" id="PTHR12356">
    <property type="entry name" value="NUCLEAR MOVEMENT PROTEIN NUDC"/>
    <property type="match status" value="1"/>
</dbReference>
<dbReference type="PROSITE" id="PS51203">
    <property type="entry name" value="CS"/>
    <property type="match status" value="1"/>
</dbReference>
<feature type="compositionally biased region" description="Polar residues" evidence="4">
    <location>
        <begin position="118"/>
        <end position="130"/>
    </location>
</feature>
<dbReference type="InterPro" id="IPR037898">
    <property type="entry name" value="NudC_fam"/>
</dbReference>
<dbReference type="EMBL" id="JBHFFA010000008">
    <property type="protein sequence ID" value="KAL2610545.1"/>
    <property type="molecule type" value="Genomic_DNA"/>
</dbReference>
<gene>
    <name evidence="6" type="ORF">R1flu_029118</name>
</gene>
<dbReference type="GO" id="GO:0005737">
    <property type="term" value="C:cytoplasm"/>
    <property type="evidence" value="ECO:0007669"/>
    <property type="project" value="UniProtKB-SubCell"/>
</dbReference>
<dbReference type="Proteomes" id="UP001605036">
    <property type="component" value="Unassembled WGS sequence"/>
</dbReference>
<dbReference type="CDD" id="cd06467">
    <property type="entry name" value="p23_NUDC_like"/>
    <property type="match status" value="1"/>
</dbReference>
<keyword evidence="7" id="KW-1185">Reference proteome</keyword>
<comment type="function">
    <text evidence="3">Small heat shock protein required for the establishment of auxin gradients and for patterning of the apical domain of the embryo. Involved in the specification of the cotyledon primordia. Also required for normal inflorescence and floral meristem function, normal developmental patterning and thermotolerance. Acts as a molecular chaperone.</text>
</comment>
<name>A0ABD1XNP5_9MARC</name>